<dbReference type="PROSITE" id="PS51257">
    <property type="entry name" value="PROKAR_LIPOPROTEIN"/>
    <property type="match status" value="1"/>
</dbReference>
<accession>A0A2S5A2V1</accession>
<evidence type="ECO:0000256" key="1">
    <source>
        <dbReference type="SAM" id="Coils"/>
    </source>
</evidence>
<dbReference type="EMBL" id="PQVF01000007">
    <property type="protein sequence ID" value="POY36433.1"/>
    <property type="molecule type" value="Genomic_DNA"/>
</dbReference>
<dbReference type="Pfam" id="PF11827">
    <property type="entry name" value="DUF3347"/>
    <property type="match status" value="1"/>
</dbReference>
<sequence length="176" mass="19255">MQLRTILAITLVAGAFVACNGKSNAKEHTEHTIAEEKGGSNPTFNNEKLNMVYQHYIHLKNALVASNVKEAQKASGALKTAIAKLNDKDATVVAEKLAHATTIEGQRAVLNDLTKNIERLIKASGVKTGEVYLEYCPMANNNDGGYWLSNEKEIKNPYFGDKMMKCGSVKETLAKK</sequence>
<feature type="coiled-coil region" evidence="1">
    <location>
        <begin position="68"/>
        <end position="123"/>
    </location>
</feature>
<name>A0A2S5A2V1_9SPHI</name>
<comment type="caution">
    <text evidence="3">The sequence shown here is derived from an EMBL/GenBank/DDBJ whole genome shotgun (WGS) entry which is preliminary data.</text>
</comment>
<feature type="domain" description="DUF3347" evidence="2">
    <location>
        <begin position="52"/>
        <end position="128"/>
    </location>
</feature>
<dbReference type="InterPro" id="IPR021782">
    <property type="entry name" value="DUF3347"/>
</dbReference>
<protein>
    <recommendedName>
        <fullName evidence="2">DUF3347 domain-containing protein</fullName>
    </recommendedName>
</protein>
<organism evidence="3 4">
    <name type="scientific">Solitalea longa</name>
    <dbReference type="NCBI Taxonomy" id="2079460"/>
    <lineage>
        <taxon>Bacteria</taxon>
        <taxon>Pseudomonadati</taxon>
        <taxon>Bacteroidota</taxon>
        <taxon>Sphingobacteriia</taxon>
        <taxon>Sphingobacteriales</taxon>
        <taxon>Sphingobacteriaceae</taxon>
        <taxon>Solitalea</taxon>
    </lineage>
</organism>
<keyword evidence="4" id="KW-1185">Reference proteome</keyword>
<reference evidence="3 4" key="1">
    <citation type="submission" date="2018-01" db="EMBL/GenBank/DDBJ databases">
        <authorList>
            <person name="Gaut B.S."/>
            <person name="Morton B.R."/>
            <person name="Clegg M.T."/>
            <person name="Duvall M.R."/>
        </authorList>
    </citation>
    <scope>NUCLEOTIDE SEQUENCE [LARGE SCALE GENOMIC DNA]</scope>
    <source>
        <strain evidence="3 4">HR-AV</strain>
    </source>
</reference>
<dbReference type="OrthoDB" id="5513217at2"/>
<gene>
    <name evidence="3" type="ORF">C3K47_11865</name>
</gene>
<dbReference type="Proteomes" id="UP000236893">
    <property type="component" value="Unassembled WGS sequence"/>
</dbReference>
<keyword evidence="1" id="KW-0175">Coiled coil</keyword>
<evidence type="ECO:0000313" key="3">
    <source>
        <dbReference type="EMBL" id="POY36433.1"/>
    </source>
</evidence>
<proteinExistence type="predicted"/>
<evidence type="ECO:0000259" key="2">
    <source>
        <dbReference type="Pfam" id="PF11827"/>
    </source>
</evidence>
<dbReference type="AlphaFoldDB" id="A0A2S5A2V1"/>
<dbReference type="RefSeq" id="WP_103789350.1">
    <property type="nucleotide sequence ID" value="NZ_PQVF01000007.1"/>
</dbReference>
<evidence type="ECO:0000313" key="4">
    <source>
        <dbReference type="Proteomes" id="UP000236893"/>
    </source>
</evidence>